<dbReference type="Proteomes" id="UP000602284">
    <property type="component" value="Unassembled WGS sequence"/>
</dbReference>
<dbReference type="PANTHER" id="PTHR35335">
    <property type="entry name" value="UPF0716 PROTEIN FXSA"/>
    <property type="match status" value="1"/>
</dbReference>
<evidence type="ECO:0000313" key="2">
    <source>
        <dbReference type="EMBL" id="MBL0386262.1"/>
    </source>
</evidence>
<organism evidence="2 3">
    <name type="scientific">Tumebacillus amylolyticus</name>
    <dbReference type="NCBI Taxonomy" id="2801339"/>
    <lineage>
        <taxon>Bacteria</taxon>
        <taxon>Bacillati</taxon>
        <taxon>Bacillota</taxon>
        <taxon>Bacilli</taxon>
        <taxon>Bacillales</taxon>
        <taxon>Alicyclobacillaceae</taxon>
        <taxon>Tumebacillus</taxon>
    </lineage>
</organism>
<accession>A0ABS1J7K4</accession>
<comment type="caution">
    <text evidence="2">The sequence shown here is derived from an EMBL/GenBank/DDBJ whole genome shotgun (WGS) entry which is preliminary data.</text>
</comment>
<keyword evidence="1" id="KW-0812">Transmembrane</keyword>
<reference evidence="2 3" key="1">
    <citation type="submission" date="2021-01" db="EMBL/GenBank/DDBJ databases">
        <title>Tumebacillus sp. strain ITR2 16S ribosomal RNA gene Genome sequencing and assembly.</title>
        <authorList>
            <person name="Kang M."/>
        </authorList>
    </citation>
    <scope>NUCLEOTIDE SEQUENCE [LARGE SCALE GENOMIC DNA]</scope>
    <source>
        <strain evidence="2 3">ITR2</strain>
    </source>
</reference>
<feature type="transmembrane region" description="Helical" evidence="1">
    <location>
        <begin position="90"/>
        <end position="108"/>
    </location>
</feature>
<gene>
    <name evidence="2" type="primary">fxsA</name>
    <name evidence="2" type="ORF">JJB07_06295</name>
</gene>
<proteinExistence type="predicted"/>
<dbReference type="EMBL" id="JAEQNB010000001">
    <property type="protein sequence ID" value="MBL0386262.1"/>
    <property type="molecule type" value="Genomic_DNA"/>
</dbReference>
<feature type="transmembrane region" description="Helical" evidence="1">
    <location>
        <begin position="67"/>
        <end position="84"/>
    </location>
</feature>
<protein>
    <submittedName>
        <fullName evidence="2">Membrane protein FxsA</fullName>
    </submittedName>
</protein>
<dbReference type="NCBIfam" id="NF008528">
    <property type="entry name" value="PRK11463.1-2"/>
    <property type="match status" value="1"/>
</dbReference>
<keyword evidence="1" id="KW-1133">Transmembrane helix</keyword>
<sequence length="129" mass="14409">MMRLLLVLVVVVPALEIFTMIQVGQVIGGWPTFFLIVACSFLGAYLLKTQGLRVWNQIRREFSKGMIPGEALLDGACVLVGGTLLLTPGFLTDVFGLFLLVPGLRNLFKPLLKVWLLRLLSKGRITYFR</sequence>
<name>A0ABS1J7K4_9BACL</name>
<dbReference type="Pfam" id="PF04186">
    <property type="entry name" value="FxsA"/>
    <property type="match status" value="1"/>
</dbReference>
<dbReference type="InterPro" id="IPR007313">
    <property type="entry name" value="FxsA"/>
</dbReference>
<keyword evidence="1" id="KW-0472">Membrane</keyword>
<evidence type="ECO:0000313" key="3">
    <source>
        <dbReference type="Proteomes" id="UP000602284"/>
    </source>
</evidence>
<dbReference type="RefSeq" id="WP_201632321.1">
    <property type="nucleotide sequence ID" value="NZ_JAEQNB010000001.1"/>
</dbReference>
<evidence type="ECO:0000256" key="1">
    <source>
        <dbReference type="SAM" id="Phobius"/>
    </source>
</evidence>
<feature type="transmembrane region" description="Helical" evidence="1">
    <location>
        <begin position="29"/>
        <end position="47"/>
    </location>
</feature>
<dbReference type="PANTHER" id="PTHR35335:SF1">
    <property type="entry name" value="UPF0716 PROTEIN FXSA"/>
    <property type="match status" value="1"/>
</dbReference>
<keyword evidence="3" id="KW-1185">Reference proteome</keyword>